<comment type="similarity">
    <text evidence="2">Belongs to the ABC-2 integral membrane protein family.</text>
</comment>
<dbReference type="STRING" id="389348.PNK_0112"/>
<dbReference type="InterPro" id="IPR013525">
    <property type="entry name" value="ABC2_TM"/>
</dbReference>
<dbReference type="KEGG" id="pnl:PNK_0112"/>
<keyword evidence="5 8" id="KW-0812">Transmembrane</keyword>
<dbReference type="PROSITE" id="PS51012">
    <property type="entry name" value="ABC_TM2"/>
    <property type="match status" value="1"/>
</dbReference>
<comment type="subcellular location">
    <subcellularLocation>
        <location evidence="1">Cell membrane</location>
        <topology evidence="1">Multi-pass membrane protein</topology>
    </subcellularLocation>
</comment>
<evidence type="ECO:0000256" key="6">
    <source>
        <dbReference type="ARBA" id="ARBA00022989"/>
    </source>
</evidence>
<feature type="transmembrane region" description="Helical" evidence="8">
    <location>
        <begin position="34"/>
        <end position="54"/>
    </location>
</feature>
<evidence type="ECO:0000256" key="1">
    <source>
        <dbReference type="ARBA" id="ARBA00004651"/>
    </source>
</evidence>
<keyword evidence="4" id="KW-1003">Cell membrane</keyword>
<evidence type="ECO:0000256" key="7">
    <source>
        <dbReference type="ARBA" id="ARBA00023136"/>
    </source>
</evidence>
<evidence type="ECO:0000256" key="3">
    <source>
        <dbReference type="ARBA" id="ARBA00022448"/>
    </source>
</evidence>
<accession>A0A0U5JD92</accession>
<dbReference type="InterPro" id="IPR051449">
    <property type="entry name" value="ABC-2_transporter_component"/>
</dbReference>
<name>A0A0U5JD92_9BACT</name>
<evidence type="ECO:0000313" key="10">
    <source>
        <dbReference type="EMBL" id="CUI15750.1"/>
    </source>
</evidence>
<dbReference type="Proteomes" id="UP000069902">
    <property type="component" value="Chromosome cPNK"/>
</dbReference>
<keyword evidence="6 8" id="KW-1133">Transmembrane helix</keyword>
<feature type="domain" description="ABC transmembrane type-2" evidence="9">
    <location>
        <begin position="140"/>
        <end position="380"/>
    </location>
</feature>
<dbReference type="FunCoup" id="A0A0U5JD92">
    <property type="interactions" value="189"/>
</dbReference>
<evidence type="ECO:0000256" key="5">
    <source>
        <dbReference type="ARBA" id="ARBA00022692"/>
    </source>
</evidence>
<dbReference type="GO" id="GO:0005886">
    <property type="term" value="C:plasma membrane"/>
    <property type="evidence" value="ECO:0007669"/>
    <property type="project" value="UniProtKB-SubCell"/>
</dbReference>
<dbReference type="PATRIC" id="fig|389348.3.peg.132"/>
<dbReference type="PANTHER" id="PTHR30294">
    <property type="entry name" value="MEMBRANE COMPONENT OF ABC TRANSPORTER YHHJ-RELATED"/>
    <property type="match status" value="1"/>
</dbReference>
<sequence length="382" mass="42790">MGEKKQGFSDGRIRRLKALIVKEFYQIIRDPSSILISLILPLILLFLYGFGVSLDADHIRLGLVLEDSSPDALSFAQSLKDSRFFDTVIVKDRRFLNDKMIEGSIRGIVVIPSYFSSFRQRPSSTAPIQVLADGSEPNTANFVQNYVQGAWQNWLQQQVISDNLQGNFLVRPQPRFWYNEELESRNFLIPGSLAIIMTLIGTLLTALVVAREWERGTMEALMSTPVGILELLIGKLVPYFILGMLSMTMCVWISVFFYHIPLRGSWHLLVLVTAVFLWTALGLGLLISTLAKNQFVAAQAAIVASFLPAFILSGFIFEIASMPLPIRLITHLIPARYFVSSLQTIFLVGNVWELILPNIGAMLIIGACIFFITAGKTVKRLD</sequence>
<organism evidence="10 11">
    <name type="scientific">Candidatus Protochlamydia naegleriophila</name>
    <dbReference type="NCBI Taxonomy" id="389348"/>
    <lineage>
        <taxon>Bacteria</taxon>
        <taxon>Pseudomonadati</taxon>
        <taxon>Chlamydiota</taxon>
        <taxon>Chlamydiia</taxon>
        <taxon>Parachlamydiales</taxon>
        <taxon>Parachlamydiaceae</taxon>
        <taxon>Candidatus Protochlamydia</taxon>
    </lineage>
</organism>
<protein>
    <submittedName>
        <fullName evidence="10">ABC-type transporter, permease subunit</fullName>
    </submittedName>
</protein>
<reference evidence="11" key="1">
    <citation type="submission" date="2015-09" db="EMBL/GenBank/DDBJ databases">
        <authorList>
            <person name="Bertelli C."/>
        </authorList>
    </citation>
    <scope>NUCLEOTIDE SEQUENCE [LARGE SCALE GENOMIC DNA]</scope>
    <source>
        <strain evidence="11">KNic</strain>
    </source>
</reference>
<keyword evidence="3" id="KW-0813">Transport</keyword>
<feature type="transmembrane region" description="Helical" evidence="8">
    <location>
        <begin position="268"/>
        <end position="290"/>
    </location>
</feature>
<dbReference type="RefSeq" id="WP_059059622.1">
    <property type="nucleotide sequence ID" value="NZ_LN879502.1"/>
</dbReference>
<evidence type="ECO:0000256" key="8">
    <source>
        <dbReference type="SAM" id="Phobius"/>
    </source>
</evidence>
<evidence type="ECO:0000313" key="11">
    <source>
        <dbReference type="Proteomes" id="UP000069902"/>
    </source>
</evidence>
<dbReference type="EMBL" id="LN879502">
    <property type="protein sequence ID" value="CUI15750.1"/>
    <property type="molecule type" value="Genomic_DNA"/>
</dbReference>
<dbReference type="InParanoid" id="A0A0U5JD92"/>
<proteinExistence type="inferred from homology"/>
<evidence type="ECO:0000259" key="9">
    <source>
        <dbReference type="PROSITE" id="PS51012"/>
    </source>
</evidence>
<dbReference type="PANTHER" id="PTHR30294:SF29">
    <property type="entry name" value="MULTIDRUG ABC TRANSPORTER PERMEASE YBHS-RELATED"/>
    <property type="match status" value="1"/>
</dbReference>
<feature type="transmembrane region" description="Helical" evidence="8">
    <location>
        <begin position="296"/>
        <end position="317"/>
    </location>
</feature>
<dbReference type="AlphaFoldDB" id="A0A0U5JD92"/>
<keyword evidence="7 8" id="KW-0472">Membrane</keyword>
<dbReference type="InterPro" id="IPR047817">
    <property type="entry name" value="ABC2_TM_bact-type"/>
</dbReference>
<evidence type="ECO:0000256" key="2">
    <source>
        <dbReference type="ARBA" id="ARBA00007783"/>
    </source>
</evidence>
<gene>
    <name evidence="10" type="ORF">PNK_0112</name>
</gene>
<dbReference type="GO" id="GO:0140359">
    <property type="term" value="F:ABC-type transporter activity"/>
    <property type="evidence" value="ECO:0007669"/>
    <property type="project" value="InterPro"/>
</dbReference>
<dbReference type="Pfam" id="PF12698">
    <property type="entry name" value="ABC2_membrane_3"/>
    <property type="match status" value="1"/>
</dbReference>
<evidence type="ECO:0000256" key="4">
    <source>
        <dbReference type="ARBA" id="ARBA00022475"/>
    </source>
</evidence>
<feature type="transmembrane region" description="Helical" evidence="8">
    <location>
        <begin position="239"/>
        <end position="261"/>
    </location>
</feature>
<keyword evidence="11" id="KW-1185">Reference proteome</keyword>
<feature type="transmembrane region" description="Helical" evidence="8">
    <location>
        <begin position="354"/>
        <end position="374"/>
    </location>
</feature>
<feature type="transmembrane region" description="Helical" evidence="8">
    <location>
        <begin position="187"/>
        <end position="210"/>
    </location>
</feature>